<dbReference type="SUPFAM" id="SSF51120">
    <property type="entry name" value="beta-Roll"/>
    <property type="match status" value="6"/>
</dbReference>
<dbReference type="GO" id="GO:0008270">
    <property type="term" value="F:zinc ion binding"/>
    <property type="evidence" value="ECO:0007669"/>
    <property type="project" value="InterPro"/>
</dbReference>
<dbReference type="OrthoDB" id="7629535at2"/>
<feature type="domain" description="Peptidase metallopeptidase" evidence="11">
    <location>
        <begin position="58"/>
        <end position="231"/>
    </location>
</feature>
<dbReference type="InterPro" id="IPR006026">
    <property type="entry name" value="Peptidase_Metallo"/>
</dbReference>
<accession>A0A8B2NU44</accession>
<comment type="caution">
    <text evidence="12">The sequence shown here is derived from an EMBL/GenBank/DDBJ whole genome shotgun (WGS) entry which is preliminary data.</text>
</comment>
<feature type="region of interest" description="Disordered" evidence="10">
    <location>
        <begin position="505"/>
        <end position="579"/>
    </location>
</feature>
<dbReference type="PANTHER" id="PTHR38340:SF1">
    <property type="entry name" value="S-LAYER PROTEIN"/>
    <property type="match status" value="1"/>
</dbReference>
<proteinExistence type="inferred from homology"/>
<evidence type="ECO:0000256" key="3">
    <source>
        <dbReference type="ARBA" id="ARBA00004613"/>
    </source>
</evidence>
<dbReference type="GO" id="GO:0006508">
    <property type="term" value="P:proteolysis"/>
    <property type="evidence" value="ECO:0007669"/>
    <property type="project" value="InterPro"/>
</dbReference>
<comment type="similarity">
    <text evidence="4">Belongs to the peptidase M10B family.</text>
</comment>
<dbReference type="Gene3D" id="3.40.390.10">
    <property type="entry name" value="Collagenase (Catalytic Domain)"/>
    <property type="match status" value="1"/>
</dbReference>
<dbReference type="InterPro" id="IPR024079">
    <property type="entry name" value="MetalloPept_cat_dom_sf"/>
</dbReference>
<dbReference type="InterPro" id="IPR018511">
    <property type="entry name" value="Hemolysin-typ_Ca-bd_CS"/>
</dbReference>
<dbReference type="InterPro" id="IPR013858">
    <property type="entry name" value="Peptidase_M10B_C"/>
</dbReference>
<comment type="subcellular location">
    <subcellularLocation>
        <location evidence="2">Membrane</location>
    </subcellularLocation>
    <subcellularLocation>
        <location evidence="3">Secreted</location>
    </subcellularLocation>
</comment>
<feature type="compositionally biased region" description="Basic and acidic residues" evidence="10">
    <location>
        <begin position="570"/>
        <end position="579"/>
    </location>
</feature>
<dbReference type="GO" id="GO:0005509">
    <property type="term" value="F:calcium ion binding"/>
    <property type="evidence" value="ECO:0007669"/>
    <property type="project" value="InterPro"/>
</dbReference>
<dbReference type="EMBL" id="QHHQ01000002">
    <property type="protein sequence ID" value="RAI01798.1"/>
    <property type="molecule type" value="Genomic_DNA"/>
</dbReference>
<dbReference type="AlphaFoldDB" id="A0A8B2NU44"/>
<keyword evidence="8" id="KW-0843">Virulence</keyword>
<dbReference type="Pfam" id="PF08548">
    <property type="entry name" value="Peptidase_M10_C"/>
    <property type="match status" value="1"/>
</dbReference>
<dbReference type="Pfam" id="PF00353">
    <property type="entry name" value="HemolysinCabind"/>
    <property type="match status" value="10"/>
</dbReference>
<evidence type="ECO:0000313" key="13">
    <source>
        <dbReference type="Proteomes" id="UP000249590"/>
    </source>
</evidence>
<evidence type="ECO:0000313" key="12">
    <source>
        <dbReference type="EMBL" id="RAI01798.1"/>
    </source>
</evidence>
<dbReference type="PANTHER" id="PTHR38340">
    <property type="entry name" value="S-LAYER PROTEIN"/>
    <property type="match status" value="1"/>
</dbReference>
<feature type="compositionally biased region" description="Acidic residues" evidence="10">
    <location>
        <begin position="549"/>
        <end position="558"/>
    </location>
</feature>
<protein>
    <recommendedName>
        <fullName evidence="11">Peptidase metallopeptidase domain-containing protein</fullName>
    </recommendedName>
</protein>
<name>A0A8B2NU44_9HYPH</name>
<evidence type="ECO:0000256" key="4">
    <source>
        <dbReference type="ARBA" id="ARBA00009490"/>
    </source>
</evidence>
<dbReference type="InterPro" id="IPR011049">
    <property type="entry name" value="Serralysin-like_metalloprot_C"/>
</dbReference>
<dbReference type="InterPro" id="IPR003995">
    <property type="entry name" value="RTX_toxin_determinant-A"/>
</dbReference>
<evidence type="ECO:0000256" key="2">
    <source>
        <dbReference type="ARBA" id="ARBA00004370"/>
    </source>
</evidence>
<keyword evidence="13" id="KW-1185">Reference proteome</keyword>
<evidence type="ECO:0000256" key="1">
    <source>
        <dbReference type="ARBA" id="ARBA00001913"/>
    </source>
</evidence>
<gene>
    <name evidence="12" type="ORF">DLJ53_10350</name>
</gene>
<keyword evidence="5" id="KW-0964">Secreted</keyword>
<dbReference type="InterPro" id="IPR001343">
    <property type="entry name" value="Hemolysn_Ca-bd"/>
</dbReference>
<dbReference type="GO" id="GO:0005615">
    <property type="term" value="C:extracellular space"/>
    <property type="evidence" value="ECO:0007669"/>
    <property type="project" value="InterPro"/>
</dbReference>
<feature type="region of interest" description="Disordered" evidence="10">
    <location>
        <begin position="1"/>
        <end position="45"/>
    </location>
</feature>
<dbReference type="Proteomes" id="UP000249590">
    <property type="component" value="Unassembled WGS sequence"/>
</dbReference>
<dbReference type="InterPro" id="IPR050557">
    <property type="entry name" value="RTX_toxin/Mannuronan_C5-epim"/>
</dbReference>
<evidence type="ECO:0000256" key="7">
    <source>
        <dbReference type="ARBA" id="ARBA00022737"/>
    </source>
</evidence>
<dbReference type="GO" id="GO:0008237">
    <property type="term" value="F:metallopeptidase activity"/>
    <property type="evidence" value="ECO:0007669"/>
    <property type="project" value="InterPro"/>
</dbReference>
<keyword evidence="7" id="KW-0677">Repeat</keyword>
<evidence type="ECO:0000256" key="6">
    <source>
        <dbReference type="ARBA" id="ARBA00022656"/>
    </source>
</evidence>
<evidence type="ECO:0000256" key="10">
    <source>
        <dbReference type="SAM" id="MobiDB-lite"/>
    </source>
</evidence>
<feature type="compositionally biased region" description="Basic and acidic residues" evidence="10">
    <location>
        <begin position="1"/>
        <end position="21"/>
    </location>
</feature>
<reference evidence="12 13" key="1">
    <citation type="submission" date="2018-05" db="EMBL/GenBank/DDBJ databases">
        <title>Acuticoccus sediminis sp. nov., isolated from deep-sea sediment of Indian Ocean.</title>
        <authorList>
            <person name="Liu X."/>
            <person name="Lai Q."/>
            <person name="Du Y."/>
            <person name="Sun F."/>
            <person name="Zhang X."/>
            <person name="Wang S."/>
            <person name="Shao Z."/>
        </authorList>
    </citation>
    <scope>NUCLEOTIDE SEQUENCE [LARGE SCALE GENOMIC DNA]</scope>
    <source>
        <strain evidence="12 13">PTG4-2</strain>
    </source>
</reference>
<organism evidence="12 13">
    <name type="scientific">Acuticoccus sediminis</name>
    <dbReference type="NCBI Taxonomy" id="2184697"/>
    <lineage>
        <taxon>Bacteria</taxon>
        <taxon>Pseudomonadati</taxon>
        <taxon>Pseudomonadota</taxon>
        <taxon>Alphaproteobacteria</taxon>
        <taxon>Hyphomicrobiales</taxon>
        <taxon>Amorphaceae</taxon>
        <taxon>Acuticoccus</taxon>
    </lineage>
</organism>
<keyword evidence="6" id="KW-0800">Toxin</keyword>
<dbReference type="PRINTS" id="PR01488">
    <property type="entry name" value="RTXTOXINA"/>
</dbReference>
<evidence type="ECO:0000256" key="8">
    <source>
        <dbReference type="ARBA" id="ARBA00023026"/>
    </source>
</evidence>
<evidence type="ECO:0000256" key="5">
    <source>
        <dbReference type="ARBA" id="ARBA00022525"/>
    </source>
</evidence>
<dbReference type="SUPFAM" id="SSF55486">
    <property type="entry name" value="Metalloproteases ('zincins'), catalytic domain"/>
    <property type="match status" value="1"/>
</dbReference>
<sequence length="1187" mass="121527">MAIGMMRDRSADDGNLRRSEGGHGGGIDLSGGPAPAEAPAQNIGENNLPDLLDYLNESGDKWTNDGTGVTLTVDFPGLASDLPDGLQPYAAPLNQFQVAFAPFDQPRIDAAMLALQQWGEVANIDFEFADPGEDANIYFFGRSFTDGGAFSSGIDETNGSAIRMNVDDPGNGWNTMAPGGAGYHYLLHEIGHSLGLSHPGDYDVGVEVTYDDDALYAQDTTMHTIMSYFGGENTGFDANGHATNLITLRAHDMYVIQQMYGANWETRNTDTVYGYNASGLGNASYYDFTNLADHFGPQLTIWDGGGDNDWLDLSGDYHDSWIDLAPGAFSSTHGMDNNLSLAFDPGGGPGTMYIENARGGSGDDTIYGNELDNILEGLGGRDLINGLAGDDSLYGGNGNDTLVGEGGTDFFDGGNGVDTVSYAYSAGSWDIVLATGFVAGTATAGGGVESLLRIENVIGAHGDDSITGSSVANTLDGNDGNDTLAGVDGDDLLIGGRDDDSLLGGAGDDSLIGGRKSNSAQSGDDSLRGGAGDDTARGGDGDDSLWGGADDDVLEGDDGHDTVYGNAGDDTLRGGKGDDYVSAGDGDDYIASVSFSGGGMEDGDDTLLGGRGDDTVVGGYGDDVLNGNQGNDELKGGYGNDTVVASAGNDTVMGGNGSDTYDFAWSDSDWHVDLLAGGAGSGSSFATLANVEVIRAGSGGDDINGDHEVNTLIAGSGNDSVDGAGGDDVLLGEAGSDTLKGGAGDDIVSGGTGIDTASYVGASGGVSVDLMLDNVAQNTFGAGVDTLIDIERLQGSNFADILSGNDEGNWLSGYGGDDWLFGRGGDDWLRGGHGDDLLEGGTGTNILQGDEGVDTASYFFATGGVIVDLTAEGAQDTQGAGTDLLLGIENLIGSFHADFLTGDEGNNRLTGGEGNDILSGGEGNDSLIGGEDNDVLIGGLGNDYIDGGAGIDWAYFTGAPGGVEVDLRAGAQSTGLGTDQIVNVENLYGSLGDDDLRGDDNANEIWGSNGDDTIYGAGGDDTIRGDGGDDQIYIGADEPFSAPDDLLPVQPVTDDDFDLMRARVGGDGDGTQLLTSDMVYRSPDGSLAILADGDGQHALPTVGDELEAPAGSGADTVQFTNNWGDDEVHGFSAGVDKLDFTLIGAIDDVIDLTITNTVEGALISYGSNSVLLHGVFQSDLSDSDFLV</sequence>
<comment type="cofactor">
    <cofactor evidence="1">
        <name>Ca(2+)</name>
        <dbReference type="ChEBI" id="CHEBI:29108"/>
    </cofactor>
</comment>
<dbReference type="RefSeq" id="WP_111344935.1">
    <property type="nucleotide sequence ID" value="NZ_QHHQ01000002.1"/>
</dbReference>
<dbReference type="GO" id="GO:0016020">
    <property type="term" value="C:membrane"/>
    <property type="evidence" value="ECO:0007669"/>
    <property type="project" value="UniProtKB-SubCell"/>
</dbReference>
<dbReference type="PROSITE" id="PS00330">
    <property type="entry name" value="HEMOLYSIN_CALCIUM"/>
    <property type="match status" value="5"/>
</dbReference>
<evidence type="ECO:0000256" key="9">
    <source>
        <dbReference type="ARBA" id="ARBA00023136"/>
    </source>
</evidence>
<dbReference type="PRINTS" id="PR00313">
    <property type="entry name" value="CABNDNGRPT"/>
</dbReference>
<dbReference type="Gene3D" id="2.150.10.10">
    <property type="entry name" value="Serralysin-like metalloprotease, C-terminal"/>
    <property type="match status" value="7"/>
</dbReference>
<dbReference type="GO" id="GO:0090729">
    <property type="term" value="F:toxin activity"/>
    <property type="evidence" value="ECO:0007669"/>
    <property type="project" value="UniProtKB-KW"/>
</dbReference>
<dbReference type="SMART" id="SM00235">
    <property type="entry name" value="ZnMc"/>
    <property type="match status" value="1"/>
</dbReference>
<evidence type="ECO:0000259" key="11">
    <source>
        <dbReference type="SMART" id="SM00235"/>
    </source>
</evidence>
<keyword evidence="9" id="KW-0472">Membrane</keyword>